<dbReference type="RefSeq" id="WP_284375445.1">
    <property type="nucleotide sequence ID" value="NZ_BSNN01000002.1"/>
</dbReference>
<evidence type="ECO:0000256" key="1">
    <source>
        <dbReference type="ARBA" id="ARBA00023015"/>
    </source>
</evidence>
<dbReference type="PROSITE" id="PS50949">
    <property type="entry name" value="HTH_GNTR"/>
    <property type="match status" value="1"/>
</dbReference>
<comment type="caution">
    <text evidence="5">The sequence shown here is derived from an EMBL/GenBank/DDBJ whole genome shotgun (WGS) entry which is preliminary data.</text>
</comment>
<dbReference type="InterPro" id="IPR036388">
    <property type="entry name" value="WH-like_DNA-bd_sf"/>
</dbReference>
<evidence type="ECO:0000313" key="5">
    <source>
        <dbReference type="EMBL" id="GLQ33989.1"/>
    </source>
</evidence>
<organism evidence="5 6">
    <name type="scientific">Amylibacter marinus</name>
    <dbReference type="NCBI Taxonomy" id="1475483"/>
    <lineage>
        <taxon>Bacteria</taxon>
        <taxon>Pseudomonadati</taxon>
        <taxon>Pseudomonadota</taxon>
        <taxon>Alphaproteobacteria</taxon>
        <taxon>Rhodobacterales</taxon>
        <taxon>Paracoccaceae</taxon>
        <taxon>Amylibacter</taxon>
    </lineage>
</organism>
<dbReference type="InterPro" id="IPR008920">
    <property type="entry name" value="TF_FadR/GntR_C"/>
</dbReference>
<dbReference type="Gene3D" id="1.10.10.10">
    <property type="entry name" value="Winged helix-like DNA-binding domain superfamily/Winged helix DNA-binding domain"/>
    <property type="match status" value="1"/>
</dbReference>
<keyword evidence="2" id="KW-0238">DNA-binding</keyword>
<evidence type="ECO:0000259" key="4">
    <source>
        <dbReference type="PROSITE" id="PS50949"/>
    </source>
</evidence>
<dbReference type="InterPro" id="IPR000524">
    <property type="entry name" value="Tscrpt_reg_HTH_GntR"/>
</dbReference>
<feature type="domain" description="HTH gntR-type" evidence="4">
    <location>
        <begin position="15"/>
        <end position="82"/>
    </location>
</feature>
<dbReference type="Gene3D" id="1.20.120.530">
    <property type="entry name" value="GntR ligand-binding domain-like"/>
    <property type="match status" value="1"/>
</dbReference>
<dbReference type="EMBL" id="BSNN01000002">
    <property type="protein sequence ID" value="GLQ33989.1"/>
    <property type="molecule type" value="Genomic_DNA"/>
</dbReference>
<dbReference type="SMART" id="SM00345">
    <property type="entry name" value="HTH_GNTR"/>
    <property type="match status" value="1"/>
</dbReference>
<dbReference type="InterPro" id="IPR011711">
    <property type="entry name" value="GntR_C"/>
</dbReference>
<dbReference type="SUPFAM" id="SSF46785">
    <property type="entry name" value="Winged helix' DNA-binding domain"/>
    <property type="match status" value="1"/>
</dbReference>
<dbReference type="Pfam" id="PF07729">
    <property type="entry name" value="FCD"/>
    <property type="match status" value="1"/>
</dbReference>
<evidence type="ECO:0000313" key="6">
    <source>
        <dbReference type="Proteomes" id="UP001156694"/>
    </source>
</evidence>
<protein>
    <submittedName>
        <fullName evidence="5">GntR family transcriptional regulator</fullName>
    </submittedName>
</protein>
<evidence type="ECO:0000256" key="3">
    <source>
        <dbReference type="ARBA" id="ARBA00023163"/>
    </source>
</evidence>
<sequence length="230" mass="26032">MPIANLSSLPVPKPVTATDQVFDALYAALVSLELPPGAKISEVEISKQMGVSRQPVRDAFYRLSELGFIKIRPQRATMVTGISAKAVEDARFIRTGIEVECLRVAIERINESQIAELTQIIRHQEQAVASSEKLVFHELDDQFHQTICRIAGHAGAWNIIRDQKIHMERLRFLSLESHAPSALADHQKILKFIQQRDCVGAEKMLRVHLMRIIPFLKEVQISHAQHFESE</sequence>
<dbReference type="Proteomes" id="UP001156694">
    <property type="component" value="Unassembled WGS sequence"/>
</dbReference>
<dbReference type="PANTHER" id="PTHR43537:SF5">
    <property type="entry name" value="UXU OPERON TRANSCRIPTIONAL REGULATOR"/>
    <property type="match status" value="1"/>
</dbReference>
<dbReference type="InterPro" id="IPR036390">
    <property type="entry name" value="WH_DNA-bd_sf"/>
</dbReference>
<accession>A0ABQ5VS08</accession>
<evidence type="ECO:0000256" key="2">
    <source>
        <dbReference type="ARBA" id="ARBA00023125"/>
    </source>
</evidence>
<dbReference type="SUPFAM" id="SSF48008">
    <property type="entry name" value="GntR ligand-binding domain-like"/>
    <property type="match status" value="1"/>
</dbReference>
<keyword evidence="3" id="KW-0804">Transcription</keyword>
<gene>
    <name evidence="5" type="ORF">GCM10007939_02720</name>
</gene>
<dbReference type="PANTHER" id="PTHR43537">
    <property type="entry name" value="TRANSCRIPTIONAL REGULATOR, GNTR FAMILY"/>
    <property type="match status" value="1"/>
</dbReference>
<dbReference type="Pfam" id="PF00392">
    <property type="entry name" value="GntR"/>
    <property type="match status" value="1"/>
</dbReference>
<reference evidence="6" key="1">
    <citation type="journal article" date="2019" name="Int. J. Syst. Evol. Microbiol.">
        <title>The Global Catalogue of Microorganisms (GCM) 10K type strain sequencing project: providing services to taxonomists for standard genome sequencing and annotation.</title>
        <authorList>
            <consortium name="The Broad Institute Genomics Platform"/>
            <consortium name="The Broad Institute Genome Sequencing Center for Infectious Disease"/>
            <person name="Wu L."/>
            <person name="Ma J."/>
        </authorList>
    </citation>
    <scope>NUCLEOTIDE SEQUENCE [LARGE SCALE GENOMIC DNA]</scope>
    <source>
        <strain evidence="6">NBRC 110140</strain>
    </source>
</reference>
<dbReference type="CDD" id="cd07377">
    <property type="entry name" value="WHTH_GntR"/>
    <property type="match status" value="1"/>
</dbReference>
<keyword evidence="6" id="KW-1185">Reference proteome</keyword>
<name>A0ABQ5VS08_9RHOB</name>
<keyword evidence="1" id="KW-0805">Transcription regulation</keyword>
<dbReference type="SMART" id="SM00895">
    <property type="entry name" value="FCD"/>
    <property type="match status" value="1"/>
</dbReference>
<proteinExistence type="predicted"/>